<dbReference type="InterPro" id="IPR006056">
    <property type="entry name" value="RidA"/>
</dbReference>
<evidence type="ECO:0000313" key="3">
    <source>
        <dbReference type="Proteomes" id="UP000807850"/>
    </source>
</evidence>
<dbReference type="EMBL" id="JACQAY010000120">
    <property type="protein sequence ID" value="MBI3539420.1"/>
    <property type="molecule type" value="Genomic_DNA"/>
</dbReference>
<dbReference type="PANTHER" id="PTHR11803:SF39">
    <property type="entry name" value="2-IMINOBUTANOATE_2-IMINOPROPANOATE DEAMINASE"/>
    <property type="match status" value="1"/>
</dbReference>
<dbReference type="SUPFAM" id="SSF55298">
    <property type="entry name" value="YjgF-like"/>
    <property type="match status" value="1"/>
</dbReference>
<dbReference type="FunFam" id="3.30.1330.40:FF:000001">
    <property type="entry name" value="L-PSP family endoribonuclease"/>
    <property type="match status" value="1"/>
</dbReference>
<dbReference type="NCBIfam" id="TIGR00004">
    <property type="entry name" value="Rid family detoxifying hydrolase"/>
    <property type="match status" value="1"/>
</dbReference>
<dbReference type="AlphaFoldDB" id="A0A9D6QJM6"/>
<dbReference type="CDD" id="cd00448">
    <property type="entry name" value="YjgF_YER057c_UK114_family"/>
    <property type="match status" value="1"/>
</dbReference>
<sequence>MKSPLSVADAPQAIGPYSQAQVVRLHGGNRMVFTSGQIGLDPGTGEIVAGGVREQTAQVMKNLTAVLAGAGFTLADVVKTTVYLADMQDFQAMNEIYGRHFTEAPPARTTIAAAGLPKGARVEIDVVAVGRDH</sequence>
<dbReference type="GO" id="GO:0005829">
    <property type="term" value="C:cytosol"/>
    <property type="evidence" value="ECO:0007669"/>
    <property type="project" value="TreeGrafter"/>
</dbReference>
<dbReference type="InterPro" id="IPR006175">
    <property type="entry name" value="YjgF/YER057c/UK114"/>
</dbReference>
<reference evidence="2" key="1">
    <citation type="submission" date="2020-07" db="EMBL/GenBank/DDBJ databases">
        <title>Huge and variable diversity of episymbiotic CPR bacteria and DPANN archaea in groundwater ecosystems.</title>
        <authorList>
            <person name="He C.Y."/>
            <person name="Keren R."/>
            <person name="Whittaker M."/>
            <person name="Farag I.F."/>
            <person name="Doudna J."/>
            <person name="Cate J.H.D."/>
            <person name="Banfield J.F."/>
        </authorList>
    </citation>
    <scope>NUCLEOTIDE SEQUENCE</scope>
    <source>
        <strain evidence="2">NC_groundwater_928_Pr1_S-0.2um_72_17</strain>
    </source>
</reference>
<organism evidence="2 3">
    <name type="scientific">Eiseniibacteriota bacterium</name>
    <dbReference type="NCBI Taxonomy" id="2212470"/>
    <lineage>
        <taxon>Bacteria</taxon>
        <taxon>Candidatus Eiseniibacteriota</taxon>
    </lineage>
</organism>
<protein>
    <submittedName>
        <fullName evidence="2">RidA family protein</fullName>
    </submittedName>
</protein>
<evidence type="ECO:0000256" key="1">
    <source>
        <dbReference type="ARBA" id="ARBA00010552"/>
    </source>
</evidence>
<comment type="similarity">
    <text evidence="1">Belongs to the RutC family.</text>
</comment>
<dbReference type="GO" id="GO:0019239">
    <property type="term" value="F:deaminase activity"/>
    <property type="evidence" value="ECO:0007669"/>
    <property type="project" value="TreeGrafter"/>
</dbReference>
<dbReference type="PANTHER" id="PTHR11803">
    <property type="entry name" value="2-IMINOBUTANOATE/2-IMINOPROPANOATE DEAMINASE RIDA"/>
    <property type="match status" value="1"/>
</dbReference>
<evidence type="ECO:0000313" key="2">
    <source>
        <dbReference type="EMBL" id="MBI3539420.1"/>
    </source>
</evidence>
<proteinExistence type="inferred from homology"/>
<gene>
    <name evidence="2" type="ORF">HY076_04020</name>
</gene>
<comment type="caution">
    <text evidence="2">The sequence shown here is derived from an EMBL/GenBank/DDBJ whole genome shotgun (WGS) entry which is preliminary data.</text>
</comment>
<dbReference type="Pfam" id="PF01042">
    <property type="entry name" value="Ribonuc_L-PSP"/>
    <property type="match status" value="1"/>
</dbReference>
<dbReference type="Proteomes" id="UP000807850">
    <property type="component" value="Unassembled WGS sequence"/>
</dbReference>
<accession>A0A9D6QJM6</accession>
<dbReference type="Gene3D" id="3.30.1330.40">
    <property type="entry name" value="RutC-like"/>
    <property type="match status" value="1"/>
</dbReference>
<dbReference type="InterPro" id="IPR035959">
    <property type="entry name" value="RutC-like_sf"/>
</dbReference>
<name>A0A9D6QJM6_UNCEI</name>